<evidence type="ECO:0000313" key="9">
    <source>
        <dbReference type="Proteomes" id="UP000320239"/>
    </source>
</evidence>
<dbReference type="InterPro" id="IPR005158">
    <property type="entry name" value="BTAD"/>
</dbReference>
<proteinExistence type="inferred from homology"/>
<dbReference type="Pfam" id="PF03704">
    <property type="entry name" value="BTAD"/>
    <property type="match status" value="1"/>
</dbReference>
<dbReference type="Gene3D" id="1.10.10.10">
    <property type="entry name" value="Winged helix-like DNA-binding domain superfamily/Winged helix DNA-binding domain"/>
    <property type="match status" value="1"/>
</dbReference>
<dbReference type="SMART" id="SM01043">
    <property type="entry name" value="BTAD"/>
    <property type="match status" value="1"/>
</dbReference>
<evidence type="ECO:0000259" key="7">
    <source>
        <dbReference type="SMART" id="SM01043"/>
    </source>
</evidence>
<dbReference type="GO" id="GO:0003677">
    <property type="term" value="F:DNA binding"/>
    <property type="evidence" value="ECO:0007669"/>
    <property type="project" value="UniProtKB-KW"/>
</dbReference>
<keyword evidence="4" id="KW-0804">Transcription</keyword>
<evidence type="ECO:0000313" key="8">
    <source>
        <dbReference type="EMBL" id="TWG10877.1"/>
    </source>
</evidence>
<keyword evidence="2" id="KW-0805">Transcription regulation</keyword>
<evidence type="ECO:0000256" key="5">
    <source>
        <dbReference type="SAM" id="MobiDB-lite"/>
    </source>
</evidence>
<comment type="similarity">
    <text evidence="1">Belongs to the AfsR/DnrI/RedD regulatory family.</text>
</comment>
<dbReference type="InterPro" id="IPR016032">
    <property type="entry name" value="Sig_transdc_resp-reg_C-effctor"/>
</dbReference>
<name>A0A561VGY8_ACTTI</name>
<evidence type="ECO:0000259" key="6">
    <source>
        <dbReference type="SMART" id="SM00862"/>
    </source>
</evidence>
<evidence type="ECO:0000256" key="1">
    <source>
        <dbReference type="ARBA" id="ARBA00005820"/>
    </source>
</evidence>
<dbReference type="InterPro" id="IPR001867">
    <property type="entry name" value="OmpR/PhoB-type_DNA-bd"/>
</dbReference>
<dbReference type="SUPFAM" id="SSF48452">
    <property type="entry name" value="TPR-like"/>
    <property type="match status" value="1"/>
</dbReference>
<feature type="domain" description="OmpR/PhoB-type" evidence="6">
    <location>
        <begin position="53"/>
        <end position="131"/>
    </location>
</feature>
<gene>
    <name evidence="8" type="ORF">FHX34_107375</name>
</gene>
<dbReference type="InterPro" id="IPR051677">
    <property type="entry name" value="AfsR-DnrI-RedD_regulator"/>
</dbReference>
<reference evidence="8 9" key="1">
    <citation type="submission" date="2019-06" db="EMBL/GenBank/DDBJ databases">
        <title>Sequencing the genomes of 1000 actinobacteria strains.</title>
        <authorList>
            <person name="Klenk H.-P."/>
        </authorList>
    </citation>
    <scope>NUCLEOTIDE SEQUENCE [LARGE SCALE GENOMIC DNA]</scope>
    <source>
        <strain evidence="8 9">DSM 43866</strain>
    </source>
</reference>
<dbReference type="SMART" id="SM00862">
    <property type="entry name" value="Trans_reg_C"/>
    <property type="match status" value="1"/>
</dbReference>
<sequence>MFITAVRGDTVLEDPGRPPECPPPAEPPDRAGADRPHAFSLRLLGPVSLTVHDADVPLGGPKVAAVLTALALHANQWVSLDRLTAAVWGDTAPPSARVNLRGYAARVRCAMRTAAPDGDDRLTSGRARYRLRLDPGELDVDVFHALAEQARAALRDGRAGEAIPLLDRALALWHGEPAENVPRVPTIEPLLTALEERRLAVAEERLGALLARGEDALVVSAARAMLADHPDRERTWGPLILALYRLGDVAGALGAYGQARAGIARRLGIEPGPYLTGLHQMVLHRDPRLGSCAPAAWWVTTVDQPPAPGGYPPGAVAARPAGR</sequence>
<feature type="region of interest" description="Disordered" evidence="5">
    <location>
        <begin position="1"/>
        <end position="34"/>
    </location>
</feature>
<dbReference type="EMBL" id="VIWY01000007">
    <property type="protein sequence ID" value="TWG10877.1"/>
    <property type="molecule type" value="Genomic_DNA"/>
</dbReference>
<dbReference type="GO" id="GO:0006355">
    <property type="term" value="P:regulation of DNA-templated transcription"/>
    <property type="evidence" value="ECO:0007669"/>
    <property type="project" value="InterPro"/>
</dbReference>
<dbReference type="InterPro" id="IPR011990">
    <property type="entry name" value="TPR-like_helical_dom_sf"/>
</dbReference>
<organism evidence="8 9">
    <name type="scientific">Actinoplanes teichomyceticus</name>
    <dbReference type="NCBI Taxonomy" id="1867"/>
    <lineage>
        <taxon>Bacteria</taxon>
        <taxon>Bacillati</taxon>
        <taxon>Actinomycetota</taxon>
        <taxon>Actinomycetes</taxon>
        <taxon>Micromonosporales</taxon>
        <taxon>Micromonosporaceae</taxon>
        <taxon>Actinoplanes</taxon>
    </lineage>
</organism>
<dbReference type="Proteomes" id="UP000320239">
    <property type="component" value="Unassembled WGS sequence"/>
</dbReference>
<dbReference type="InterPro" id="IPR036388">
    <property type="entry name" value="WH-like_DNA-bd_sf"/>
</dbReference>
<dbReference type="Gene3D" id="1.25.40.10">
    <property type="entry name" value="Tetratricopeptide repeat domain"/>
    <property type="match status" value="1"/>
</dbReference>
<dbReference type="PANTHER" id="PTHR35807">
    <property type="entry name" value="TRANSCRIPTIONAL REGULATOR REDD-RELATED"/>
    <property type="match status" value="1"/>
</dbReference>
<dbReference type="PANTHER" id="PTHR35807:SF1">
    <property type="entry name" value="TRANSCRIPTIONAL REGULATOR REDD"/>
    <property type="match status" value="1"/>
</dbReference>
<keyword evidence="3 8" id="KW-0238">DNA-binding</keyword>
<evidence type="ECO:0000256" key="2">
    <source>
        <dbReference type="ARBA" id="ARBA00023015"/>
    </source>
</evidence>
<accession>A0A561VGY8</accession>
<keyword evidence="9" id="KW-1185">Reference proteome</keyword>
<dbReference type="GO" id="GO:0000160">
    <property type="term" value="P:phosphorelay signal transduction system"/>
    <property type="evidence" value="ECO:0007669"/>
    <property type="project" value="InterPro"/>
</dbReference>
<comment type="caution">
    <text evidence="8">The sequence shown here is derived from an EMBL/GenBank/DDBJ whole genome shotgun (WGS) entry which is preliminary data.</text>
</comment>
<dbReference type="SUPFAM" id="SSF46894">
    <property type="entry name" value="C-terminal effector domain of the bipartite response regulators"/>
    <property type="match status" value="1"/>
</dbReference>
<feature type="domain" description="Bacterial transcriptional activator" evidence="7">
    <location>
        <begin position="138"/>
        <end position="283"/>
    </location>
</feature>
<evidence type="ECO:0000256" key="4">
    <source>
        <dbReference type="ARBA" id="ARBA00023163"/>
    </source>
</evidence>
<dbReference type="AlphaFoldDB" id="A0A561VGY8"/>
<dbReference type="CDD" id="cd15831">
    <property type="entry name" value="BTAD"/>
    <property type="match status" value="1"/>
</dbReference>
<dbReference type="OrthoDB" id="3208838at2"/>
<protein>
    <submittedName>
        <fullName evidence="8">DNA-binding SARP family transcriptional activator</fullName>
    </submittedName>
</protein>
<evidence type="ECO:0000256" key="3">
    <source>
        <dbReference type="ARBA" id="ARBA00023125"/>
    </source>
</evidence>